<feature type="chain" id="PRO_5040987984" description="DUF7907 domain-containing protein" evidence="1">
    <location>
        <begin position="20"/>
        <end position="211"/>
    </location>
</feature>
<feature type="domain" description="DUF7907" evidence="2">
    <location>
        <begin position="29"/>
        <end position="210"/>
    </location>
</feature>
<dbReference type="AlphaFoldDB" id="A0A9W9C2I6"/>
<dbReference type="OrthoDB" id="3515453at2759"/>
<dbReference type="Pfam" id="PF25484">
    <property type="entry name" value="DUF7907"/>
    <property type="match status" value="1"/>
</dbReference>
<comment type="caution">
    <text evidence="3">The sequence shown here is derived from an EMBL/GenBank/DDBJ whole genome shotgun (WGS) entry which is preliminary data.</text>
</comment>
<evidence type="ECO:0000313" key="4">
    <source>
        <dbReference type="Proteomes" id="UP001140562"/>
    </source>
</evidence>
<dbReference type="EMBL" id="JAPEUV010000014">
    <property type="protein sequence ID" value="KAJ4340818.1"/>
    <property type="molecule type" value="Genomic_DNA"/>
</dbReference>
<dbReference type="Proteomes" id="UP001140562">
    <property type="component" value="Unassembled WGS sequence"/>
</dbReference>
<feature type="signal peptide" evidence="1">
    <location>
        <begin position="1"/>
        <end position="19"/>
    </location>
</feature>
<evidence type="ECO:0000313" key="3">
    <source>
        <dbReference type="EMBL" id="KAJ4340818.1"/>
    </source>
</evidence>
<sequence>MKLTAVTFTALSAVSAVTAAMDGYWDVQSPGFRLVVRSSNSTYNGTALGACHQGAAIEGLCITGETVQDPPSSYTTFYHNVSSARNEAAGAANADGPISWILRAGGNLTVPSAMFLALDETSNVANPTFYPGTDKSTLIAFEEDGCLYINANRDDTVSPPSVFYPSRHVKNWYICLTRYSYTYTTLSWKVGLTGTPQNPSCQKVDIVRVYN</sequence>
<evidence type="ECO:0000259" key="2">
    <source>
        <dbReference type="Pfam" id="PF25484"/>
    </source>
</evidence>
<proteinExistence type="predicted"/>
<name>A0A9W9C2I6_9PLEO</name>
<keyword evidence="1" id="KW-0732">Signal</keyword>
<reference evidence="3" key="1">
    <citation type="submission" date="2022-10" db="EMBL/GenBank/DDBJ databases">
        <title>Tapping the CABI collections for fungal endophytes: first genome assemblies for Collariella, Neodidymelliopsis, Ascochyta clinopodiicola, Didymella pomorum, Didymosphaeria variabile, Neocosmospora piperis and Neocucurbitaria cava.</title>
        <authorList>
            <person name="Hill R."/>
        </authorList>
    </citation>
    <scope>NUCLEOTIDE SEQUENCE</scope>
    <source>
        <strain evidence="3">IMI 360193</strain>
    </source>
</reference>
<protein>
    <recommendedName>
        <fullName evidence="2">DUF7907 domain-containing protein</fullName>
    </recommendedName>
</protein>
<dbReference type="InterPro" id="IPR057229">
    <property type="entry name" value="DUF7907"/>
</dbReference>
<accession>A0A9W9C2I6</accession>
<gene>
    <name evidence="3" type="ORF">N0V87_002170</name>
</gene>
<evidence type="ECO:0000256" key="1">
    <source>
        <dbReference type="SAM" id="SignalP"/>
    </source>
</evidence>
<keyword evidence="4" id="KW-1185">Reference proteome</keyword>
<organism evidence="3 4">
    <name type="scientific">Didymella glomerata</name>
    <dbReference type="NCBI Taxonomy" id="749621"/>
    <lineage>
        <taxon>Eukaryota</taxon>
        <taxon>Fungi</taxon>
        <taxon>Dikarya</taxon>
        <taxon>Ascomycota</taxon>
        <taxon>Pezizomycotina</taxon>
        <taxon>Dothideomycetes</taxon>
        <taxon>Pleosporomycetidae</taxon>
        <taxon>Pleosporales</taxon>
        <taxon>Pleosporineae</taxon>
        <taxon>Didymellaceae</taxon>
        <taxon>Didymella</taxon>
    </lineage>
</organism>